<dbReference type="AlphaFoldDB" id="A0A1I2SAY1"/>
<evidence type="ECO:0000313" key="2">
    <source>
        <dbReference type="Proteomes" id="UP000199642"/>
    </source>
</evidence>
<dbReference type="Pfam" id="PF11066">
    <property type="entry name" value="DUF2867"/>
    <property type="match status" value="1"/>
</dbReference>
<proteinExistence type="predicted"/>
<sequence length="148" mass="17399">MNTRPIIEEMLFPIENAAQVQNRILEIGGRNGWYAATWLWKIRGRLDKLLGGVGFRKGEKTLGELKPGEALDFWRLKERKKQPFYVQLEAEMKLPGKVFLEWRIEGNQLIQRIQFYPAGNWGKVYWYGMQPAHRLIFWHLGQTIAKGK</sequence>
<dbReference type="EMBL" id="FOPC01000004">
    <property type="protein sequence ID" value="SFG49930.1"/>
    <property type="molecule type" value="Genomic_DNA"/>
</dbReference>
<dbReference type="InterPro" id="IPR021295">
    <property type="entry name" value="DUF2867"/>
</dbReference>
<organism evidence="1 2">
    <name type="scientific">Algoriphagus hitonicola</name>
    <dbReference type="NCBI Taxonomy" id="435880"/>
    <lineage>
        <taxon>Bacteria</taxon>
        <taxon>Pseudomonadati</taxon>
        <taxon>Bacteroidota</taxon>
        <taxon>Cytophagia</taxon>
        <taxon>Cytophagales</taxon>
        <taxon>Cyclobacteriaceae</taxon>
        <taxon>Algoriphagus</taxon>
    </lineage>
</organism>
<accession>A0A1I2SAY1</accession>
<dbReference type="OrthoDB" id="9774199at2"/>
<gene>
    <name evidence="1" type="ORF">SAMN04487988_104200</name>
</gene>
<evidence type="ECO:0000313" key="1">
    <source>
        <dbReference type="EMBL" id="SFG49930.1"/>
    </source>
</evidence>
<dbReference type="Proteomes" id="UP000199642">
    <property type="component" value="Unassembled WGS sequence"/>
</dbReference>
<name>A0A1I2SAY1_9BACT</name>
<keyword evidence="2" id="KW-1185">Reference proteome</keyword>
<dbReference type="RefSeq" id="WP_143189493.1">
    <property type="nucleotide sequence ID" value="NZ_JBHRVW010000002.1"/>
</dbReference>
<evidence type="ECO:0008006" key="3">
    <source>
        <dbReference type="Google" id="ProtNLM"/>
    </source>
</evidence>
<reference evidence="2" key="1">
    <citation type="submission" date="2016-10" db="EMBL/GenBank/DDBJ databases">
        <authorList>
            <person name="Varghese N."/>
            <person name="Submissions S."/>
        </authorList>
    </citation>
    <scope>NUCLEOTIDE SEQUENCE [LARGE SCALE GENOMIC DNA]</scope>
    <source>
        <strain evidence="2">DSM 19315</strain>
    </source>
</reference>
<protein>
    <recommendedName>
        <fullName evidence="3">DUF2867 domain-containing protein</fullName>
    </recommendedName>
</protein>
<dbReference type="STRING" id="435880.SAMN04487988_104200"/>